<accession>A0A9P1C1B4</accession>
<evidence type="ECO:0000313" key="5">
    <source>
        <dbReference type="Proteomes" id="UP001152797"/>
    </source>
</evidence>
<dbReference type="EMBL" id="CAMXCT020000713">
    <property type="protein sequence ID" value="CAL1135795.1"/>
    <property type="molecule type" value="Genomic_DNA"/>
</dbReference>
<keyword evidence="1" id="KW-0175">Coiled coil</keyword>
<evidence type="ECO:0000313" key="4">
    <source>
        <dbReference type="EMBL" id="CAL1135795.1"/>
    </source>
</evidence>
<evidence type="ECO:0000313" key="3">
    <source>
        <dbReference type="EMBL" id="CAI3982420.1"/>
    </source>
</evidence>
<evidence type="ECO:0000256" key="1">
    <source>
        <dbReference type="SAM" id="Coils"/>
    </source>
</evidence>
<dbReference type="EMBL" id="CAMXCT030000713">
    <property type="protein sequence ID" value="CAL4769732.1"/>
    <property type="molecule type" value="Genomic_DNA"/>
</dbReference>
<reference evidence="4" key="2">
    <citation type="submission" date="2024-04" db="EMBL/GenBank/DDBJ databases">
        <authorList>
            <person name="Chen Y."/>
            <person name="Shah S."/>
            <person name="Dougan E. K."/>
            <person name="Thang M."/>
            <person name="Chan C."/>
        </authorList>
    </citation>
    <scope>NUCLEOTIDE SEQUENCE [LARGE SCALE GENOMIC DNA]</scope>
</reference>
<feature type="coiled-coil region" evidence="1">
    <location>
        <begin position="122"/>
        <end position="185"/>
    </location>
</feature>
<gene>
    <name evidence="3" type="ORF">C1SCF055_LOCUS10116</name>
</gene>
<dbReference type="AlphaFoldDB" id="A0A9P1C1B4"/>
<feature type="region of interest" description="Disordered" evidence="2">
    <location>
        <begin position="203"/>
        <end position="227"/>
    </location>
</feature>
<organism evidence="3">
    <name type="scientific">Cladocopium goreaui</name>
    <dbReference type="NCBI Taxonomy" id="2562237"/>
    <lineage>
        <taxon>Eukaryota</taxon>
        <taxon>Sar</taxon>
        <taxon>Alveolata</taxon>
        <taxon>Dinophyceae</taxon>
        <taxon>Suessiales</taxon>
        <taxon>Symbiodiniaceae</taxon>
        <taxon>Cladocopium</taxon>
    </lineage>
</organism>
<sequence>MLEVPSLSIDLSRDQGARLLEQMRTCVLVHHQLSCLLIHSAALQAGLYGESENLDECMGEGRAVRQSIQSLGGSTARLFCMALRDRKDLRSMGETLSTRVDEMVAGLQKEVSGEDGSLVAECAQLEADLDVRQREAKRLRAQRAQQRQQREDAQRKRVFEEAAKVKALEERRQALTGAMENLLKAGLSSEAAEGPAAKAASALLGSTPIRPRGRQTQSLQRQLHQNQLERRRITSPVRVVTSVPAVAPVTSRSVAVATGVATGQTYIRGRHVPAHEVNPSLAQLDAQLRQSQNDFWGL</sequence>
<comment type="caution">
    <text evidence="3">The sequence shown here is derived from an EMBL/GenBank/DDBJ whole genome shotgun (WGS) entry which is preliminary data.</text>
</comment>
<dbReference type="Proteomes" id="UP001152797">
    <property type="component" value="Unassembled WGS sequence"/>
</dbReference>
<protein>
    <submittedName>
        <fullName evidence="3">Uncharacterized protein</fullName>
    </submittedName>
</protein>
<feature type="compositionally biased region" description="Polar residues" evidence="2">
    <location>
        <begin position="214"/>
        <end position="226"/>
    </location>
</feature>
<name>A0A9P1C1B4_9DINO</name>
<reference evidence="3" key="1">
    <citation type="submission" date="2022-10" db="EMBL/GenBank/DDBJ databases">
        <authorList>
            <person name="Chen Y."/>
            <person name="Dougan E. K."/>
            <person name="Chan C."/>
            <person name="Rhodes N."/>
            <person name="Thang M."/>
        </authorList>
    </citation>
    <scope>NUCLEOTIDE SEQUENCE</scope>
</reference>
<proteinExistence type="predicted"/>
<evidence type="ECO:0000256" key="2">
    <source>
        <dbReference type="SAM" id="MobiDB-lite"/>
    </source>
</evidence>
<dbReference type="EMBL" id="CAMXCT010000713">
    <property type="protein sequence ID" value="CAI3982420.1"/>
    <property type="molecule type" value="Genomic_DNA"/>
</dbReference>
<keyword evidence="5" id="KW-1185">Reference proteome</keyword>
<dbReference type="OrthoDB" id="440700at2759"/>